<dbReference type="PANTHER" id="PTHR32410:SF215">
    <property type="entry name" value="DC1 DOMAIN-CONTAINING PROTEIN"/>
    <property type="match status" value="1"/>
</dbReference>
<evidence type="ECO:0000256" key="4">
    <source>
        <dbReference type="ARBA" id="ARBA00022833"/>
    </source>
</evidence>
<name>A0A8X8WC99_SALSN</name>
<dbReference type="AlphaFoldDB" id="A0A8X8WC99"/>
<dbReference type="GO" id="GO:0008270">
    <property type="term" value="F:zinc ion binding"/>
    <property type="evidence" value="ECO:0007669"/>
    <property type="project" value="UniProtKB-KW"/>
</dbReference>
<dbReference type="SUPFAM" id="SSF57889">
    <property type="entry name" value="Cysteine-rich domain"/>
    <property type="match status" value="5"/>
</dbReference>
<dbReference type="Proteomes" id="UP000298416">
    <property type="component" value="Unassembled WGS sequence"/>
</dbReference>
<dbReference type="PROSITE" id="PS50081">
    <property type="entry name" value="ZF_DAG_PE_2"/>
    <property type="match status" value="1"/>
</dbReference>
<evidence type="ECO:0000313" key="7">
    <source>
        <dbReference type="Proteomes" id="UP000298416"/>
    </source>
</evidence>
<organism evidence="6">
    <name type="scientific">Salvia splendens</name>
    <name type="common">Scarlet sage</name>
    <dbReference type="NCBI Taxonomy" id="180675"/>
    <lineage>
        <taxon>Eukaryota</taxon>
        <taxon>Viridiplantae</taxon>
        <taxon>Streptophyta</taxon>
        <taxon>Embryophyta</taxon>
        <taxon>Tracheophyta</taxon>
        <taxon>Spermatophyta</taxon>
        <taxon>Magnoliopsida</taxon>
        <taxon>eudicotyledons</taxon>
        <taxon>Gunneridae</taxon>
        <taxon>Pentapetalae</taxon>
        <taxon>asterids</taxon>
        <taxon>lamiids</taxon>
        <taxon>Lamiales</taxon>
        <taxon>Lamiaceae</taxon>
        <taxon>Nepetoideae</taxon>
        <taxon>Mentheae</taxon>
        <taxon>Salviinae</taxon>
        <taxon>Salvia</taxon>
        <taxon>Salvia subgen. Calosphace</taxon>
        <taxon>core Calosphace</taxon>
    </lineage>
</organism>
<evidence type="ECO:0000313" key="6">
    <source>
        <dbReference type="EMBL" id="KAG6391714.1"/>
    </source>
</evidence>
<dbReference type="InterPro" id="IPR001965">
    <property type="entry name" value="Znf_PHD"/>
</dbReference>
<dbReference type="SMART" id="SM00249">
    <property type="entry name" value="PHD"/>
    <property type="match status" value="3"/>
</dbReference>
<evidence type="ECO:0000259" key="5">
    <source>
        <dbReference type="PROSITE" id="PS50081"/>
    </source>
</evidence>
<dbReference type="Pfam" id="PF03107">
    <property type="entry name" value="C1_2"/>
    <property type="match status" value="4"/>
</dbReference>
<evidence type="ECO:0000256" key="1">
    <source>
        <dbReference type="ARBA" id="ARBA00022723"/>
    </source>
</evidence>
<keyword evidence="3" id="KW-0863">Zinc-finger</keyword>
<evidence type="ECO:0000256" key="2">
    <source>
        <dbReference type="ARBA" id="ARBA00022737"/>
    </source>
</evidence>
<dbReference type="InterPro" id="IPR053192">
    <property type="entry name" value="Vacuole_Formation_Reg"/>
</dbReference>
<dbReference type="PANTHER" id="PTHR32410">
    <property type="entry name" value="CYSTEINE/HISTIDINE-RICH C1 DOMAIN FAMILY PROTEIN"/>
    <property type="match status" value="1"/>
</dbReference>
<comment type="caution">
    <text evidence="6">The sequence shown here is derived from an EMBL/GenBank/DDBJ whole genome shotgun (WGS) entry which is preliminary data.</text>
</comment>
<feature type="domain" description="Phorbol-ester/DAG-type" evidence="5">
    <location>
        <begin position="595"/>
        <end position="652"/>
    </location>
</feature>
<keyword evidence="4" id="KW-0862">Zinc</keyword>
<dbReference type="InterPro" id="IPR046349">
    <property type="entry name" value="C1-like_sf"/>
</dbReference>
<proteinExistence type="predicted"/>
<evidence type="ECO:0000256" key="3">
    <source>
        <dbReference type="ARBA" id="ARBA00022771"/>
    </source>
</evidence>
<dbReference type="InterPro" id="IPR002219">
    <property type="entry name" value="PKC_DAG/PE"/>
</dbReference>
<keyword evidence="1" id="KW-0479">Metal-binding</keyword>
<reference evidence="6" key="2">
    <citation type="submission" date="2020-08" db="EMBL/GenBank/DDBJ databases">
        <title>Plant Genome Project.</title>
        <authorList>
            <person name="Zhang R.-G."/>
        </authorList>
    </citation>
    <scope>NUCLEOTIDE SEQUENCE</scope>
    <source>
        <strain evidence="6">Huo1</strain>
        <tissue evidence="6">Leaf</tissue>
    </source>
</reference>
<sequence length="675" mass="77537">MSCFKRIPSQVYILQLHLKHSCIYNGSCWHVLTHLLLTHIQLHASLKREIIHKHFRISSTALTLVGMEGDRHFSHPHPMTSFVVDEMEADNYHSCKICGLPILSAPSYTCTIAACDFFLHESCAHKFQQKTIHPNHKPRHKVHTLCLQEGSPNFTYKCEDCDFEMHPLAAVDGVEIITKHKSHPPHPLVAHCRDILSLCDACGERHDGFFFSCQLCNFWIHQACTILPTALILSSDPEPYLLAYSITVRMIECIVCDKPLLLSHNAIYFCPQTVRFSHVKCGLQKIQSKTRLELIQLPHDDLDTFPSLEIRTYSHRNQAHNIGDEDKKLAMENFHKHPLMLVGDEEEDHTYKYNHKLVLVCDICTQTITIPSPFYRCAQQTGGCSFYAHKVCADLLPVLKFEIPNDESNKAFKAQPCLYPDKWFFSSIFFCVFCSLPSNAACYHFPDDDLGVLMVDLSCMAAPSIIKHSSHSQYLLFRTTRHSRAYPLSCCSRGSFIHDVYRCTNCDFYIHIRCALLPKRVHFRKFDQHPLHLITSNSIGSDQDICEVCEEGIECKYWFYHCAKCDYSFHVNCIPSLGYLSKVKFGGKFDIPCHSHPLTLTRMLAYGRNEKCGHCHKIIPGLVDQAAFSCSQCDYWIHFSCARDSFTSSHNCRSLVFEEFNIPGWYDILLKIEDY</sequence>
<protein>
    <recommendedName>
        <fullName evidence="5">Phorbol-ester/DAG-type domain-containing protein</fullName>
    </recommendedName>
</protein>
<dbReference type="InterPro" id="IPR004146">
    <property type="entry name" value="DC1"/>
</dbReference>
<gene>
    <name evidence="6" type="ORF">SASPL_149472</name>
</gene>
<accession>A0A8X8WC99</accession>
<dbReference type="EMBL" id="PNBA02000019">
    <property type="protein sequence ID" value="KAG6391714.1"/>
    <property type="molecule type" value="Genomic_DNA"/>
</dbReference>
<dbReference type="SMART" id="SM00109">
    <property type="entry name" value="C1"/>
    <property type="match status" value="3"/>
</dbReference>
<reference evidence="6" key="1">
    <citation type="submission" date="2018-01" db="EMBL/GenBank/DDBJ databases">
        <authorList>
            <person name="Mao J.F."/>
        </authorList>
    </citation>
    <scope>NUCLEOTIDE SEQUENCE</scope>
    <source>
        <strain evidence="6">Huo1</strain>
        <tissue evidence="6">Leaf</tissue>
    </source>
</reference>
<keyword evidence="7" id="KW-1185">Reference proteome</keyword>
<keyword evidence="2" id="KW-0677">Repeat</keyword>